<comment type="subcellular location">
    <subcellularLocation>
        <location evidence="1">Membrane</location>
    </subcellularLocation>
</comment>
<evidence type="ECO:0000256" key="3">
    <source>
        <dbReference type="SAM" id="MobiDB-lite"/>
    </source>
</evidence>
<dbReference type="KEGG" id="sgrg:L0C25_14400"/>
<evidence type="ECO:0000313" key="5">
    <source>
        <dbReference type="EMBL" id="UYM03730.1"/>
    </source>
</evidence>
<reference evidence="5" key="1">
    <citation type="submission" date="2022-01" db="EMBL/GenBank/DDBJ databases">
        <title>Nocardioidaceae gen. sp. A5X3R13.</title>
        <authorList>
            <person name="Lopez Marin M.A."/>
            <person name="Uhlik O."/>
        </authorList>
    </citation>
    <scope>NUCLEOTIDE SEQUENCE</scope>
    <source>
        <strain evidence="5">A5X3R13</strain>
    </source>
</reference>
<evidence type="ECO:0000256" key="4">
    <source>
        <dbReference type="SAM" id="Phobius"/>
    </source>
</evidence>
<keyword evidence="2 4" id="KW-0472">Membrane</keyword>
<feature type="compositionally biased region" description="Acidic residues" evidence="3">
    <location>
        <begin position="1"/>
        <end position="13"/>
    </location>
</feature>
<keyword evidence="4" id="KW-1133">Transmembrane helix</keyword>
<dbReference type="Proteomes" id="UP001164390">
    <property type="component" value="Chromosome"/>
</dbReference>
<feature type="transmembrane region" description="Helical" evidence="4">
    <location>
        <begin position="29"/>
        <end position="51"/>
    </location>
</feature>
<dbReference type="PANTHER" id="PTHR37042:SF4">
    <property type="entry name" value="OUTER MEMBRANE PROTEIN RV1973"/>
    <property type="match status" value="1"/>
</dbReference>
<protein>
    <recommendedName>
        <fullName evidence="7">Mce-associated membrane protein</fullName>
    </recommendedName>
</protein>
<dbReference type="RefSeq" id="WP_271632368.1">
    <property type="nucleotide sequence ID" value="NZ_CP094970.1"/>
</dbReference>
<accession>A0AA46TEG1</accession>
<keyword evidence="4" id="KW-0812">Transmembrane</keyword>
<sequence>MSEEDNAEVETSGDEPTSGETDERARGSALPVAIALLVVAAVAAGVGIWLITAPPETPEEANDSRRQDAIVSAERFANVLTSYDATKDTDAYADELTDLLADGTDSPCWSTVAGFVPAVADEATAQAAEQRKQLYEGEVRERAVETVDPDSARVILAVDFATSAEMKGKRVPLLAQPLRFRVDLEADGDDWLVSNCTLVAAGAGEDDGGDQ</sequence>
<keyword evidence="6" id="KW-1185">Reference proteome</keyword>
<organism evidence="5 6">
    <name type="scientific">Solicola gregarius</name>
    <dbReference type="NCBI Taxonomy" id="2908642"/>
    <lineage>
        <taxon>Bacteria</taxon>
        <taxon>Bacillati</taxon>
        <taxon>Actinomycetota</taxon>
        <taxon>Actinomycetes</taxon>
        <taxon>Propionibacteriales</taxon>
        <taxon>Nocardioidaceae</taxon>
        <taxon>Solicola</taxon>
    </lineage>
</organism>
<gene>
    <name evidence="5" type="ORF">L0C25_14400</name>
</gene>
<evidence type="ECO:0000313" key="6">
    <source>
        <dbReference type="Proteomes" id="UP001164390"/>
    </source>
</evidence>
<proteinExistence type="predicted"/>
<evidence type="ECO:0000256" key="1">
    <source>
        <dbReference type="ARBA" id="ARBA00004370"/>
    </source>
</evidence>
<dbReference type="EMBL" id="CP094970">
    <property type="protein sequence ID" value="UYM03730.1"/>
    <property type="molecule type" value="Genomic_DNA"/>
</dbReference>
<dbReference type="GO" id="GO:0016020">
    <property type="term" value="C:membrane"/>
    <property type="evidence" value="ECO:0007669"/>
    <property type="project" value="UniProtKB-SubCell"/>
</dbReference>
<feature type="region of interest" description="Disordered" evidence="3">
    <location>
        <begin position="1"/>
        <end position="25"/>
    </location>
</feature>
<evidence type="ECO:0000256" key="2">
    <source>
        <dbReference type="ARBA" id="ARBA00023136"/>
    </source>
</evidence>
<name>A0AA46TEG1_9ACTN</name>
<evidence type="ECO:0008006" key="7">
    <source>
        <dbReference type="Google" id="ProtNLM"/>
    </source>
</evidence>
<dbReference type="PANTHER" id="PTHR37042">
    <property type="entry name" value="OUTER MEMBRANE PROTEIN RV1973"/>
    <property type="match status" value="1"/>
</dbReference>
<dbReference type="AlphaFoldDB" id="A0AA46TEG1"/>